<dbReference type="GO" id="GO:0030145">
    <property type="term" value="F:manganese ion binding"/>
    <property type="evidence" value="ECO:0007669"/>
    <property type="project" value="InterPro"/>
</dbReference>
<evidence type="ECO:0000256" key="1">
    <source>
        <dbReference type="SAM" id="MobiDB-lite"/>
    </source>
</evidence>
<dbReference type="InterPro" id="IPR007722">
    <property type="entry name" value="DCP2_BoxA"/>
</dbReference>
<evidence type="ECO:0000259" key="2">
    <source>
        <dbReference type="Pfam" id="PF05026"/>
    </source>
</evidence>
<gene>
    <name evidence="3" type="ORF">PGT21_020870</name>
</gene>
<keyword evidence="4" id="KW-1185">Reference proteome</keyword>
<feature type="region of interest" description="Disordered" evidence="1">
    <location>
        <begin position="28"/>
        <end position="68"/>
    </location>
</feature>
<dbReference type="GO" id="GO:0016787">
    <property type="term" value="F:hydrolase activity"/>
    <property type="evidence" value="ECO:0007669"/>
    <property type="project" value="InterPro"/>
</dbReference>
<dbReference type="InterPro" id="IPR036189">
    <property type="entry name" value="DCP2_BoxA_sf"/>
</dbReference>
<dbReference type="Gene3D" id="1.20.900.10">
    <property type="entry name" value="Dbl homology (DH) domain"/>
    <property type="match status" value="1"/>
</dbReference>
<reference evidence="3 4" key="1">
    <citation type="submission" date="2019-05" db="EMBL/GenBank/DDBJ databases">
        <title>Emergence of the Ug99 lineage of the wheat stem rust pathogen through somatic hybridization.</title>
        <authorList>
            <person name="Li F."/>
            <person name="Upadhyaya N.M."/>
            <person name="Sperschneider J."/>
            <person name="Matny O."/>
            <person name="Nguyen-Phuc H."/>
            <person name="Mago R."/>
            <person name="Raley C."/>
            <person name="Miller M.E."/>
            <person name="Silverstein K.A.T."/>
            <person name="Henningsen E."/>
            <person name="Hirsch C.D."/>
            <person name="Visser B."/>
            <person name="Pretorius Z.A."/>
            <person name="Steffenson B.J."/>
            <person name="Schwessinger B."/>
            <person name="Dodds P.N."/>
            <person name="Figueroa M."/>
        </authorList>
    </citation>
    <scope>NUCLEOTIDE SEQUENCE [LARGE SCALE GENOMIC DNA]</scope>
    <source>
        <strain evidence="3">21-0</strain>
    </source>
</reference>
<dbReference type="Gene3D" id="1.10.10.1050">
    <property type="entry name" value="Dcp2, box A domain"/>
    <property type="match status" value="1"/>
</dbReference>
<dbReference type="Proteomes" id="UP000324748">
    <property type="component" value="Unassembled WGS sequence"/>
</dbReference>
<dbReference type="GO" id="GO:0000932">
    <property type="term" value="C:P-body"/>
    <property type="evidence" value="ECO:0007669"/>
    <property type="project" value="TreeGrafter"/>
</dbReference>
<dbReference type="PANTHER" id="PTHR23114:SF17">
    <property type="entry name" value="M7GPPPN-MRNA HYDROLASE"/>
    <property type="match status" value="1"/>
</dbReference>
<organism evidence="3 4">
    <name type="scientific">Puccinia graminis f. sp. tritici</name>
    <dbReference type="NCBI Taxonomy" id="56615"/>
    <lineage>
        <taxon>Eukaryota</taxon>
        <taxon>Fungi</taxon>
        <taxon>Dikarya</taxon>
        <taxon>Basidiomycota</taxon>
        <taxon>Pucciniomycotina</taxon>
        <taxon>Pucciniomycetes</taxon>
        <taxon>Pucciniales</taxon>
        <taxon>Pucciniaceae</taxon>
        <taxon>Puccinia</taxon>
    </lineage>
</organism>
<evidence type="ECO:0000313" key="3">
    <source>
        <dbReference type="EMBL" id="KAA1113100.1"/>
    </source>
</evidence>
<dbReference type="GO" id="GO:0000290">
    <property type="term" value="P:deadenylation-dependent decapping of nuclear-transcribed mRNA"/>
    <property type="evidence" value="ECO:0007669"/>
    <property type="project" value="TreeGrafter"/>
</dbReference>
<name>A0A5B0QJ19_PUCGR</name>
<dbReference type="OrthoDB" id="6244550at2759"/>
<dbReference type="EMBL" id="VSWC01000015">
    <property type="protein sequence ID" value="KAA1113100.1"/>
    <property type="molecule type" value="Genomic_DNA"/>
</dbReference>
<dbReference type="Pfam" id="PF05026">
    <property type="entry name" value="DCP2"/>
    <property type="match status" value="1"/>
</dbReference>
<sequence length="372" mass="42565">MRLRRIWQGGLRTPSLCLSIGGSRSQDPLDHLKYHPPRLLTTKPTPSPHLDRLTHPHPHPPKTTSSETQTVKQAHWFYEDFVRPNSLLNLPSYHLKTFTNLFFEKCDFLTLPSSPPPQAPPPHHLDFLFDLIQTEKTFANDLFTIINRIASAYSPTNFPPPHLDRHFRLIKSIFRAHNSFLSHSILPIDPPQPTYHLLAFVSLFNQLIRHLLPAYHRYCHPNGWAGAGGWSCDPHVNSNHLLIQTLLSLQWPPGSLSPPPPHSTPIAPCPPIFPEAPYPSDDLLLYDSDSAVHASLTVFFALPFARLFYYRRLSHFLLQILQHGRPKHKAVYDSAHQISILLDWAEPNQRCARGLPITIRWHLSPATNNEYI</sequence>
<feature type="domain" description="mRNA decapping protein 2 Box A" evidence="2">
    <location>
        <begin position="70"/>
        <end position="110"/>
    </location>
</feature>
<dbReference type="InterPro" id="IPR035899">
    <property type="entry name" value="DBL_dom_sf"/>
</dbReference>
<dbReference type="GO" id="GO:0003723">
    <property type="term" value="F:RNA binding"/>
    <property type="evidence" value="ECO:0007669"/>
    <property type="project" value="InterPro"/>
</dbReference>
<dbReference type="SUPFAM" id="SSF140586">
    <property type="entry name" value="Dcp2 domain-like"/>
    <property type="match status" value="1"/>
</dbReference>
<dbReference type="PANTHER" id="PTHR23114">
    <property type="entry name" value="M7GPPPN-MRNA HYDROLASE"/>
    <property type="match status" value="1"/>
</dbReference>
<proteinExistence type="predicted"/>
<protein>
    <recommendedName>
        <fullName evidence="2">mRNA decapping protein 2 Box A domain-containing protein</fullName>
    </recommendedName>
</protein>
<evidence type="ECO:0000313" key="4">
    <source>
        <dbReference type="Proteomes" id="UP000324748"/>
    </source>
</evidence>
<dbReference type="AlphaFoldDB" id="A0A5B0QJ19"/>
<comment type="caution">
    <text evidence="3">The sequence shown here is derived from an EMBL/GenBank/DDBJ whole genome shotgun (WGS) entry which is preliminary data.</text>
</comment>
<accession>A0A5B0QJ19</accession>
<dbReference type="SUPFAM" id="SSF48065">
    <property type="entry name" value="DBL homology domain (DH-domain)"/>
    <property type="match status" value="1"/>
</dbReference>